<dbReference type="EMBL" id="CATOUU010000790">
    <property type="protein sequence ID" value="CAI9948722.1"/>
    <property type="molecule type" value="Genomic_DNA"/>
</dbReference>
<keyword evidence="1" id="KW-0812">Transmembrane</keyword>
<name>A0AA86Q9J2_9EUKA</name>
<accession>A0AA86Q9J2</accession>
<keyword evidence="4" id="KW-1185">Reference proteome</keyword>
<proteinExistence type="predicted"/>
<reference evidence="3 4" key="2">
    <citation type="submission" date="2024-07" db="EMBL/GenBank/DDBJ databases">
        <authorList>
            <person name="Akdeniz Z."/>
        </authorList>
    </citation>
    <scope>NUCLEOTIDE SEQUENCE [LARGE SCALE GENOMIC DNA]</scope>
</reference>
<evidence type="ECO:0000256" key="1">
    <source>
        <dbReference type="SAM" id="Phobius"/>
    </source>
</evidence>
<keyword evidence="1" id="KW-1133">Transmembrane helix</keyword>
<dbReference type="AlphaFoldDB" id="A0AA86Q9J2"/>
<comment type="caution">
    <text evidence="2">The sequence shown here is derived from an EMBL/GenBank/DDBJ whole genome shotgun (WGS) entry which is preliminary data.</text>
</comment>
<dbReference type="Proteomes" id="UP001642409">
    <property type="component" value="Unassembled WGS sequence"/>
</dbReference>
<evidence type="ECO:0000313" key="4">
    <source>
        <dbReference type="Proteomes" id="UP001642409"/>
    </source>
</evidence>
<protein>
    <submittedName>
        <fullName evidence="2">Regulator of chromosome condensation 1/beta-lactamase-inhibitor protein II</fullName>
    </submittedName>
    <submittedName>
        <fullName evidence="3">Regulator_of chromosome condensation 1/beta-lactamase-inhibitor protein II</fullName>
    </submittedName>
</protein>
<evidence type="ECO:0000313" key="3">
    <source>
        <dbReference type="EMBL" id="CAL6013372.1"/>
    </source>
</evidence>
<feature type="transmembrane region" description="Helical" evidence="1">
    <location>
        <begin position="434"/>
        <end position="458"/>
    </location>
</feature>
<dbReference type="SUPFAM" id="SSF50985">
    <property type="entry name" value="RCC1/BLIP-II"/>
    <property type="match status" value="1"/>
</dbReference>
<keyword evidence="1" id="KW-0472">Membrane</keyword>
<sequence length="482" mass="54621">MMFAIVLNAVSYPNFLYSQGITVSQISNISGIIDAVNCESNSYIIISNKSIMAKGQDYGLFGEQQQLDFIYIHIDGARQLICDDSSFGYLSEQGKIYYRNKAQYNKVIFDLVQDPIPPIQQIVGNKRIFKMALTESGVFYKGECENTRHLCGNLESNTYTQFTQIPFEQSFQVTQISRLEVDYNIFVHIFMKNGDVYSLGLDPNGLLPLDESYQHTVAFHKIIGNGYSRLYTGFNITLSQFSMYYIKNQNLYVYNRNTSIPERLVQSGIIDIINYGYYAQKQNMMILKDESVEFSVQQQLQANSALEIYCVWNIDNTLCGKDTATIKAECYDQSTLKTDNEYCKLYDCVAKQTCESSTCGPNDQVCIALQCIQNKANKFQLNPKCFYNYSQRVFTVPFLNGKDYKFQNNLLIQIQDSPIIPIAPPQANQMNTKVAVAITAGSCVGVFALVLIVLYFTCKNRVGKSKGKVVGRVTKKTMQGLI</sequence>
<gene>
    <name evidence="3" type="ORF">HINF_LOCUS23756</name>
    <name evidence="2" type="ORF">HINF_LOCUS36367</name>
</gene>
<reference evidence="2" key="1">
    <citation type="submission" date="2023-06" db="EMBL/GenBank/DDBJ databases">
        <authorList>
            <person name="Kurt Z."/>
        </authorList>
    </citation>
    <scope>NUCLEOTIDE SEQUENCE</scope>
</reference>
<dbReference type="InterPro" id="IPR009091">
    <property type="entry name" value="RCC1/BLIP-II"/>
</dbReference>
<dbReference type="EMBL" id="CAXDID020000068">
    <property type="protein sequence ID" value="CAL6013372.1"/>
    <property type="molecule type" value="Genomic_DNA"/>
</dbReference>
<evidence type="ECO:0000313" key="2">
    <source>
        <dbReference type="EMBL" id="CAI9948722.1"/>
    </source>
</evidence>
<organism evidence="2">
    <name type="scientific">Hexamita inflata</name>
    <dbReference type="NCBI Taxonomy" id="28002"/>
    <lineage>
        <taxon>Eukaryota</taxon>
        <taxon>Metamonada</taxon>
        <taxon>Diplomonadida</taxon>
        <taxon>Hexamitidae</taxon>
        <taxon>Hexamitinae</taxon>
        <taxon>Hexamita</taxon>
    </lineage>
</organism>